<keyword evidence="5 6" id="KW-0460">Magnesium</keyword>
<feature type="chain" id="PRO_5030906982" description="Pyrophosphate--fructose 6-phosphate 1-phosphotransferase" evidence="8">
    <location>
        <begin position="26"/>
        <end position="494"/>
    </location>
</feature>
<feature type="domain" description="Phosphofructokinase" evidence="9">
    <location>
        <begin position="64"/>
        <end position="408"/>
    </location>
</feature>
<feature type="binding site" evidence="6">
    <location>
        <position position="72"/>
    </location>
    <ligand>
        <name>diphosphate</name>
        <dbReference type="ChEBI" id="CHEBI:33019"/>
    </ligand>
</feature>
<comment type="subcellular location">
    <subcellularLocation>
        <location evidence="6">Cytoplasm</location>
    </subcellularLocation>
</comment>
<evidence type="ECO:0000256" key="6">
    <source>
        <dbReference type="HAMAP-Rule" id="MF_01977"/>
    </source>
</evidence>
<reference evidence="10" key="1">
    <citation type="submission" date="2021-01" db="EMBL/GenBank/DDBJ databases">
        <authorList>
            <person name="Corre E."/>
            <person name="Pelletier E."/>
            <person name="Niang G."/>
            <person name="Scheremetjew M."/>
            <person name="Finn R."/>
            <person name="Kale V."/>
            <person name="Holt S."/>
            <person name="Cochrane G."/>
            <person name="Meng A."/>
            <person name="Brown T."/>
            <person name="Cohen L."/>
        </authorList>
    </citation>
    <scope>NUCLEOTIDE SEQUENCE</scope>
    <source>
        <strain evidence="10">CCMP 2712</strain>
    </source>
</reference>
<sequence>MVKMVRSTQFSILLLLLLSATSVCGSLSSNIVPSGILSGLKNRPERRSETSSLLHLKGGNPPKRVAILTAGGLAPCLSSAIGFLIEEYTLYDPQIEIICYIDGYKGLLKGEYLVVGPEERKLASILTYHGGSSIGNSRVKLTNIKDCLQRGLVKEGEDPQKVAAEQLVKDGVSVLHTIGGDDTNTAAADLAAFLKRNNYELTVVGLPKTIDNDVYPIRLSLGAWTAAQQGALYFRNIVNEHSANPRMLIVHEVMGRHCGWLTAATAKCYRDDLKAQRMLPGCGLHFERLDVHGIYIPELSIDIAAESKRLKQVMDRLGNVNIFISEGAGVDDIIKQMEEAGQEVPRDAFGHPKLDAVNPGKYFADKFAKELGAEKTMVQKSGYFARSAAPNDQDLALIKDCALKAVECAMLGQGGVIGHDEETPNLELRACEFNRIAGGKPFNVDEGWFKSMLTEIGQPFKGQHPTHPKRPGKPNAPVRCSSEQDIRKKVDLKQ</sequence>
<feature type="binding site" evidence="6">
    <location>
        <begin position="254"/>
        <end position="256"/>
    </location>
    <ligand>
        <name>substrate</name>
    </ligand>
</feature>
<name>A0A7S4PCH7_GUITH</name>
<evidence type="ECO:0000256" key="7">
    <source>
        <dbReference type="SAM" id="MobiDB-lite"/>
    </source>
</evidence>
<evidence type="ECO:0000313" key="10">
    <source>
        <dbReference type="EMBL" id="CAE2330583.1"/>
    </source>
</evidence>
<keyword evidence="6" id="KW-0324">Glycolysis</keyword>
<comment type="catalytic activity">
    <reaction evidence="6">
        <text>beta-D-fructose 6-phosphate + diphosphate = beta-D-fructose 1,6-bisphosphate + phosphate + H(+)</text>
        <dbReference type="Rhea" id="RHEA:13613"/>
        <dbReference type="ChEBI" id="CHEBI:15378"/>
        <dbReference type="ChEBI" id="CHEBI:32966"/>
        <dbReference type="ChEBI" id="CHEBI:33019"/>
        <dbReference type="ChEBI" id="CHEBI:43474"/>
        <dbReference type="ChEBI" id="CHEBI:57634"/>
        <dbReference type="EC" id="2.7.1.90"/>
    </reaction>
</comment>
<dbReference type="InterPro" id="IPR011405">
    <property type="entry name" value="PPi-PFK_SMc01852"/>
</dbReference>
<feature type="region of interest" description="Disordered" evidence="7">
    <location>
        <begin position="458"/>
        <end position="494"/>
    </location>
</feature>
<evidence type="ECO:0000256" key="3">
    <source>
        <dbReference type="ARBA" id="ARBA00022723"/>
    </source>
</evidence>
<dbReference type="GO" id="GO:0006002">
    <property type="term" value="P:fructose 6-phosphate metabolic process"/>
    <property type="evidence" value="ECO:0007669"/>
    <property type="project" value="InterPro"/>
</dbReference>
<comment type="subunit">
    <text evidence="6">Homodimer or homotetramer.</text>
</comment>
<evidence type="ECO:0000256" key="5">
    <source>
        <dbReference type="ARBA" id="ARBA00022842"/>
    </source>
</evidence>
<keyword evidence="3 6" id="KW-0479">Metal-binding</keyword>
<dbReference type="InterPro" id="IPR000023">
    <property type="entry name" value="Phosphofructokinase_dom"/>
</dbReference>
<dbReference type="InterPro" id="IPR035966">
    <property type="entry name" value="PKF_sf"/>
</dbReference>
<evidence type="ECO:0000256" key="4">
    <source>
        <dbReference type="ARBA" id="ARBA00022777"/>
    </source>
</evidence>
<comment type="pathway">
    <text evidence="6">Carbohydrate degradation; glycolysis; D-glyceraldehyde 3-phosphate and glycerone phosphate from D-glucose: step 3/4.</text>
</comment>
<organism evidence="10">
    <name type="scientific">Guillardia theta</name>
    <name type="common">Cryptophyte</name>
    <name type="synonym">Cryptomonas phi</name>
    <dbReference type="NCBI Taxonomy" id="55529"/>
    <lineage>
        <taxon>Eukaryota</taxon>
        <taxon>Cryptophyceae</taxon>
        <taxon>Pyrenomonadales</taxon>
        <taxon>Geminigeraceae</taxon>
        <taxon>Guillardia</taxon>
    </lineage>
</organism>
<dbReference type="GO" id="GO:0046872">
    <property type="term" value="F:metal ion binding"/>
    <property type="evidence" value="ECO:0007669"/>
    <property type="project" value="UniProtKB-KW"/>
</dbReference>
<protein>
    <recommendedName>
        <fullName evidence="6">Pyrophosphate--fructose 6-phosphate 1-phosphotransferase</fullName>
        <ecNumber evidence="6">2.7.1.90</ecNumber>
    </recommendedName>
    <alternativeName>
        <fullName evidence="6">6-phosphofructokinase, pyrophosphate dependent</fullName>
    </alternativeName>
    <alternativeName>
        <fullName evidence="6">PPi-dependent phosphofructokinase</fullName>
        <shortName evidence="6">PPi-PFK</shortName>
    </alternativeName>
    <alternativeName>
        <fullName evidence="6">Pyrophosphate-dependent 6-phosphofructose-1-kinase</fullName>
    </alternativeName>
</protein>
<evidence type="ECO:0000256" key="2">
    <source>
        <dbReference type="ARBA" id="ARBA00022679"/>
    </source>
</evidence>
<feature type="compositionally biased region" description="Basic and acidic residues" evidence="7">
    <location>
        <begin position="482"/>
        <end position="494"/>
    </location>
</feature>
<accession>A0A7S4PCH7</accession>
<feature type="binding site" evidence="6">
    <location>
        <begin position="383"/>
        <end position="386"/>
    </location>
    <ligand>
        <name>substrate</name>
    </ligand>
</feature>
<dbReference type="SUPFAM" id="SSF53784">
    <property type="entry name" value="Phosphofructokinase"/>
    <property type="match status" value="1"/>
</dbReference>
<comment type="similarity">
    <text evidence="6">Belongs to the phosphofructokinase type A (PFKA) family. PPi-dependent PFK group II subfamily. Clade 'P' sub-subfamily.</text>
</comment>
<comment type="function">
    <text evidence="6">Catalyzes the phosphorylation of D-fructose 6-phosphate, the first committing step of glycolysis. Uses inorganic phosphate (PPi) as phosphoryl donor instead of ATP like common ATP-dependent phosphofructokinases (ATP-PFKs), which renders the reaction reversible, and can thus function both in glycolysis and gluconeogenesis. Consistently, PPi-PFK can replace the enzymes of both the forward (ATP-PFK) and reverse (fructose-bisphosphatase (FBPase)) reactions.</text>
</comment>
<comment type="activity regulation">
    <text evidence="6">Non-allosteric.</text>
</comment>
<feature type="site" description="Important for catalytic activity; stabilizes the transition state when the phosphoryl donor is PPi" evidence="6">
    <location>
        <position position="208"/>
    </location>
</feature>
<keyword evidence="8" id="KW-0732">Signal</keyword>
<dbReference type="EC" id="2.7.1.90" evidence="6"/>
<dbReference type="Pfam" id="PF00365">
    <property type="entry name" value="PFK"/>
    <property type="match status" value="1"/>
</dbReference>
<dbReference type="GO" id="GO:0005737">
    <property type="term" value="C:cytoplasm"/>
    <property type="evidence" value="ECO:0007669"/>
    <property type="project" value="UniProtKB-SubCell"/>
</dbReference>
<dbReference type="InterPro" id="IPR050929">
    <property type="entry name" value="PFKA"/>
</dbReference>
<dbReference type="InterPro" id="IPR022953">
    <property type="entry name" value="ATP_PFK"/>
</dbReference>
<dbReference type="UniPathway" id="UPA00109">
    <property type="reaction ID" value="UER00182"/>
</dbReference>
<comment type="cofactor">
    <cofactor evidence="1 6">
        <name>Mg(2+)</name>
        <dbReference type="ChEBI" id="CHEBI:18420"/>
    </cofactor>
</comment>
<proteinExistence type="inferred from homology"/>
<dbReference type="Gene3D" id="3.40.50.450">
    <property type="match status" value="1"/>
</dbReference>
<dbReference type="NCBIfam" id="NF005121">
    <property type="entry name" value="PRK06555.1"/>
    <property type="match status" value="1"/>
</dbReference>
<dbReference type="PANTHER" id="PTHR45770">
    <property type="entry name" value="ATP-DEPENDENT 6-PHOSPHOFRUCTOKINASE 1"/>
    <property type="match status" value="1"/>
</dbReference>
<dbReference type="AlphaFoldDB" id="A0A7S4PCH7"/>
<feature type="binding site" evidence="6">
    <location>
        <begin position="209"/>
        <end position="211"/>
    </location>
    <ligand>
        <name>substrate</name>
    </ligand>
</feature>
<evidence type="ECO:0000256" key="8">
    <source>
        <dbReference type="SAM" id="SignalP"/>
    </source>
</evidence>
<evidence type="ECO:0000259" key="9">
    <source>
        <dbReference type="Pfam" id="PF00365"/>
    </source>
</evidence>
<keyword evidence="2 6" id="KW-0808">Transferase</keyword>
<dbReference type="EMBL" id="HBKN01042117">
    <property type="protein sequence ID" value="CAE2330583.1"/>
    <property type="molecule type" value="Transcribed_RNA"/>
</dbReference>
<feature type="binding site" evidence="6">
    <location>
        <position position="326"/>
    </location>
    <ligand>
        <name>substrate</name>
    </ligand>
</feature>
<dbReference type="HAMAP" id="MF_01977">
    <property type="entry name" value="Phosphofructokinase_II_P"/>
    <property type="match status" value="1"/>
</dbReference>
<dbReference type="GO" id="GO:0003872">
    <property type="term" value="F:6-phosphofructokinase activity"/>
    <property type="evidence" value="ECO:0007669"/>
    <property type="project" value="UniProtKB-UniRule"/>
</dbReference>
<keyword evidence="4 6" id="KW-0418">Kinase</keyword>
<dbReference type="PRINTS" id="PR00476">
    <property type="entry name" value="PHFRCTKINASE"/>
</dbReference>
<feature type="signal peptide" evidence="8">
    <location>
        <begin position="1"/>
        <end position="25"/>
    </location>
</feature>
<evidence type="ECO:0000256" key="1">
    <source>
        <dbReference type="ARBA" id="ARBA00001946"/>
    </source>
</evidence>
<dbReference type="GO" id="GO:0047334">
    <property type="term" value="F:diphosphate-fructose-6-phosphate 1-phosphotransferase activity"/>
    <property type="evidence" value="ECO:0007669"/>
    <property type="project" value="UniProtKB-EC"/>
</dbReference>
<feature type="site" description="Important for catalytic activity and substrate specificity; stabilizes the transition state when the phosphoryl donor is PPi; prevents ATP from binding by mimicking the alpha-phosphate group of ATP" evidence="6">
    <location>
        <position position="182"/>
    </location>
</feature>
<feature type="active site" description="Proton acceptor" evidence="6">
    <location>
        <position position="211"/>
    </location>
</feature>
<feature type="binding site" evidence="6">
    <location>
        <position position="181"/>
    </location>
    <ligand>
        <name>Mg(2+)</name>
        <dbReference type="ChEBI" id="CHEBI:18420"/>
        <note>catalytic</note>
    </ligand>
</feature>
<gene>
    <name evidence="10" type="ORF">GTHE00462_LOCUS32949</name>
</gene>
<keyword evidence="6" id="KW-0963">Cytoplasm</keyword>